<dbReference type="HOGENOM" id="CLU_1513178_0_0_1"/>
<sequence length="178" mass="20016">MTCRGLKPLVIESTPRAEVSSQVKEQSISKSKGGEESFLGNVSSSFEPNRFTDFQGTPILSRYLELLKYMYDVEGQFWSFRTKNMNAAVMATMDNALEIASSSWADISLEQLKEMGDCMEDILRAGCKVKCLDTCIAKAKTLTALKEIKSQIASPKSRKKELRRRLDSFSTPLNFTFN</sequence>
<proteinExistence type="predicted"/>
<dbReference type="Gramene" id="EOY19499">
    <property type="protein sequence ID" value="EOY19499"/>
    <property type="gene ID" value="TCM_044612"/>
</dbReference>
<reference evidence="1 2" key="1">
    <citation type="journal article" date="2013" name="Genome Biol.">
        <title>The genome sequence of the most widely cultivated cacao type and its use to identify candidate genes regulating pod color.</title>
        <authorList>
            <person name="Motamayor J.C."/>
            <person name="Mockaitis K."/>
            <person name="Schmutz J."/>
            <person name="Haiminen N."/>
            <person name="Iii D.L."/>
            <person name="Cornejo O."/>
            <person name="Findley S.D."/>
            <person name="Zheng P."/>
            <person name="Utro F."/>
            <person name="Royaert S."/>
            <person name="Saski C."/>
            <person name="Jenkins J."/>
            <person name="Podicheti R."/>
            <person name="Zhao M."/>
            <person name="Scheffler B.E."/>
            <person name="Stack J.C."/>
            <person name="Feltus F.A."/>
            <person name="Mustiga G.M."/>
            <person name="Amores F."/>
            <person name="Phillips W."/>
            <person name="Marelli J.P."/>
            <person name="May G.D."/>
            <person name="Shapiro H."/>
            <person name="Ma J."/>
            <person name="Bustamante C.D."/>
            <person name="Schnell R.J."/>
            <person name="Main D."/>
            <person name="Gilbert D."/>
            <person name="Parida L."/>
            <person name="Kuhn D.N."/>
        </authorList>
    </citation>
    <scope>NUCLEOTIDE SEQUENCE [LARGE SCALE GENOMIC DNA]</scope>
    <source>
        <strain evidence="2">cv. Matina 1-6</strain>
    </source>
</reference>
<evidence type="ECO:0000313" key="2">
    <source>
        <dbReference type="Proteomes" id="UP000026915"/>
    </source>
</evidence>
<name>A0A061FXE9_THECC</name>
<accession>A0A061FXE9</accession>
<dbReference type="OMA" id="CMLERAN"/>
<keyword evidence="2" id="KW-1185">Reference proteome</keyword>
<dbReference type="InParanoid" id="A0A061FXE9"/>
<protein>
    <submittedName>
        <fullName evidence="1">Uncharacterized protein</fullName>
    </submittedName>
</protein>
<evidence type="ECO:0000313" key="1">
    <source>
        <dbReference type="EMBL" id="EOY19499.1"/>
    </source>
</evidence>
<gene>
    <name evidence="1" type="ORF">TCM_044612</name>
</gene>
<dbReference type="EMBL" id="CM001888">
    <property type="protein sequence ID" value="EOY19499.1"/>
    <property type="molecule type" value="Genomic_DNA"/>
</dbReference>
<dbReference type="AlphaFoldDB" id="A0A061FXE9"/>
<dbReference type="Proteomes" id="UP000026915">
    <property type="component" value="Chromosome 10"/>
</dbReference>
<organism evidence="1 2">
    <name type="scientific">Theobroma cacao</name>
    <name type="common">Cacao</name>
    <name type="synonym">Cocoa</name>
    <dbReference type="NCBI Taxonomy" id="3641"/>
    <lineage>
        <taxon>Eukaryota</taxon>
        <taxon>Viridiplantae</taxon>
        <taxon>Streptophyta</taxon>
        <taxon>Embryophyta</taxon>
        <taxon>Tracheophyta</taxon>
        <taxon>Spermatophyta</taxon>
        <taxon>Magnoliopsida</taxon>
        <taxon>eudicotyledons</taxon>
        <taxon>Gunneridae</taxon>
        <taxon>Pentapetalae</taxon>
        <taxon>rosids</taxon>
        <taxon>malvids</taxon>
        <taxon>Malvales</taxon>
        <taxon>Malvaceae</taxon>
        <taxon>Byttnerioideae</taxon>
        <taxon>Theobroma</taxon>
    </lineage>
</organism>